<evidence type="ECO:0000313" key="2">
    <source>
        <dbReference type="EMBL" id="MPC54421.1"/>
    </source>
</evidence>
<gene>
    <name evidence="2" type="ORF">E2C01_048337</name>
</gene>
<feature type="region of interest" description="Disordered" evidence="1">
    <location>
        <begin position="34"/>
        <end position="56"/>
    </location>
</feature>
<comment type="caution">
    <text evidence="2">The sequence shown here is derived from an EMBL/GenBank/DDBJ whole genome shotgun (WGS) entry which is preliminary data.</text>
</comment>
<sequence length="95" mass="10201">MLSFLNGICFLAGQEAIQLRQGVEGCNWDSLTSHGSLPADGPQEGSEAGHKLRPQRNGLRAAHQCAAGRCGSNWQVMRRSVILLALVTYKHLGSA</sequence>
<keyword evidence="3" id="KW-1185">Reference proteome</keyword>
<organism evidence="2 3">
    <name type="scientific">Portunus trituberculatus</name>
    <name type="common">Swimming crab</name>
    <name type="synonym">Neptunus trituberculatus</name>
    <dbReference type="NCBI Taxonomy" id="210409"/>
    <lineage>
        <taxon>Eukaryota</taxon>
        <taxon>Metazoa</taxon>
        <taxon>Ecdysozoa</taxon>
        <taxon>Arthropoda</taxon>
        <taxon>Crustacea</taxon>
        <taxon>Multicrustacea</taxon>
        <taxon>Malacostraca</taxon>
        <taxon>Eumalacostraca</taxon>
        <taxon>Eucarida</taxon>
        <taxon>Decapoda</taxon>
        <taxon>Pleocyemata</taxon>
        <taxon>Brachyura</taxon>
        <taxon>Eubrachyura</taxon>
        <taxon>Portunoidea</taxon>
        <taxon>Portunidae</taxon>
        <taxon>Portuninae</taxon>
        <taxon>Portunus</taxon>
    </lineage>
</organism>
<evidence type="ECO:0000256" key="1">
    <source>
        <dbReference type="SAM" id="MobiDB-lite"/>
    </source>
</evidence>
<accession>A0A5B7G3J2</accession>
<dbReference type="EMBL" id="VSRR010012342">
    <property type="protein sequence ID" value="MPC54421.1"/>
    <property type="molecule type" value="Genomic_DNA"/>
</dbReference>
<evidence type="ECO:0000313" key="3">
    <source>
        <dbReference type="Proteomes" id="UP000324222"/>
    </source>
</evidence>
<dbReference type="Proteomes" id="UP000324222">
    <property type="component" value="Unassembled WGS sequence"/>
</dbReference>
<protein>
    <submittedName>
        <fullName evidence="2">Uncharacterized protein</fullName>
    </submittedName>
</protein>
<name>A0A5B7G3J2_PORTR</name>
<proteinExistence type="predicted"/>
<reference evidence="2 3" key="1">
    <citation type="submission" date="2019-05" db="EMBL/GenBank/DDBJ databases">
        <title>Another draft genome of Portunus trituberculatus and its Hox gene families provides insights of decapod evolution.</title>
        <authorList>
            <person name="Jeong J.-H."/>
            <person name="Song I."/>
            <person name="Kim S."/>
            <person name="Choi T."/>
            <person name="Kim D."/>
            <person name="Ryu S."/>
            <person name="Kim W."/>
        </authorList>
    </citation>
    <scope>NUCLEOTIDE SEQUENCE [LARGE SCALE GENOMIC DNA]</scope>
    <source>
        <tissue evidence="2">Muscle</tissue>
    </source>
</reference>
<dbReference type="AlphaFoldDB" id="A0A5B7G3J2"/>